<evidence type="ECO:0000256" key="2">
    <source>
        <dbReference type="ARBA" id="ARBA00023002"/>
    </source>
</evidence>
<sequence>MMPKVMLITGGSRGIGASSALQAVEQGYAVCINYLRDAQAAQLLCQQLEARGGKAIAVQADVSVERDVERLFVEVDERLGRLTALVNSAGTVGKASRLENMDWQRISQVFATNVFGTVLCCKHAILRMSNKHGGAGGAIVNVSSAASRLGSAGEYVDYAASKGAVDSLTIGLAKEVASDGIRVNAVRPGFIRTDFHALSGDPDRVEKLKSRLPMGRGGEPEEVAAAVLWLLCEQSSYVTGSFIDLAGGL</sequence>
<organism evidence="3 4">
    <name type="scientific">Pseudomonas syringae pv. solidagae</name>
    <dbReference type="NCBI Taxonomy" id="264458"/>
    <lineage>
        <taxon>Bacteria</taxon>
        <taxon>Pseudomonadati</taxon>
        <taxon>Pseudomonadota</taxon>
        <taxon>Gammaproteobacteria</taxon>
        <taxon>Pseudomonadales</taxon>
        <taxon>Pseudomonadaceae</taxon>
        <taxon>Pseudomonas</taxon>
        <taxon>Pseudomonas syringae</taxon>
    </lineage>
</organism>
<proteinExistence type="inferred from homology"/>
<dbReference type="GO" id="GO:0016491">
    <property type="term" value="F:oxidoreductase activity"/>
    <property type="evidence" value="ECO:0007669"/>
    <property type="project" value="UniProtKB-KW"/>
</dbReference>
<name>A0A3M5KN84_PSESX</name>
<dbReference type="Gene3D" id="3.40.50.720">
    <property type="entry name" value="NAD(P)-binding Rossmann-like Domain"/>
    <property type="match status" value="1"/>
</dbReference>
<evidence type="ECO:0000313" key="4">
    <source>
        <dbReference type="Proteomes" id="UP000268096"/>
    </source>
</evidence>
<dbReference type="InterPro" id="IPR002347">
    <property type="entry name" value="SDR_fam"/>
</dbReference>
<keyword evidence="2" id="KW-0560">Oxidoreductase</keyword>
<dbReference type="FunFam" id="3.40.50.720:FF:000084">
    <property type="entry name" value="Short-chain dehydrogenase reductase"/>
    <property type="match status" value="1"/>
</dbReference>
<accession>A0A3M5KN84</accession>
<dbReference type="CDD" id="cd05233">
    <property type="entry name" value="SDR_c"/>
    <property type="match status" value="1"/>
</dbReference>
<dbReference type="SUPFAM" id="SSF51735">
    <property type="entry name" value="NAD(P)-binding Rossmann-fold domains"/>
    <property type="match status" value="1"/>
</dbReference>
<dbReference type="PRINTS" id="PR00080">
    <property type="entry name" value="SDRFAMILY"/>
</dbReference>
<reference evidence="3 4" key="1">
    <citation type="submission" date="2018-08" db="EMBL/GenBank/DDBJ databases">
        <title>Recombination of ecologically and evolutionarily significant loci maintains genetic cohesion in the Pseudomonas syringae species complex.</title>
        <authorList>
            <person name="Dillon M."/>
            <person name="Thakur S."/>
            <person name="Almeida R.N.D."/>
            <person name="Weir B.S."/>
            <person name="Guttman D.S."/>
        </authorList>
    </citation>
    <scope>NUCLEOTIDE SEQUENCE [LARGE SCALE GENOMIC DNA]</scope>
    <source>
        <strain evidence="3 4">ICMP 16926</strain>
    </source>
</reference>
<dbReference type="Proteomes" id="UP000268096">
    <property type="component" value="Unassembled WGS sequence"/>
</dbReference>
<dbReference type="InterPro" id="IPR020904">
    <property type="entry name" value="Sc_DH/Rdtase_CS"/>
</dbReference>
<evidence type="ECO:0000313" key="3">
    <source>
        <dbReference type="EMBL" id="RMT38799.1"/>
    </source>
</evidence>
<dbReference type="InterPro" id="IPR036291">
    <property type="entry name" value="NAD(P)-bd_dom_sf"/>
</dbReference>
<dbReference type="AlphaFoldDB" id="A0A3M5KN84"/>
<dbReference type="PANTHER" id="PTHR43639">
    <property type="entry name" value="OXIDOREDUCTASE, SHORT-CHAIN DEHYDROGENASE/REDUCTASE FAMILY (AFU_ORTHOLOGUE AFUA_5G02870)"/>
    <property type="match status" value="1"/>
</dbReference>
<protein>
    <submittedName>
        <fullName evidence="3">Short-chain dehydrogenase/reductase SDR</fullName>
    </submittedName>
</protein>
<comment type="similarity">
    <text evidence="1">Belongs to the short-chain dehydrogenases/reductases (SDR) family.</text>
</comment>
<dbReference type="PROSITE" id="PS00061">
    <property type="entry name" value="ADH_SHORT"/>
    <property type="match status" value="1"/>
</dbReference>
<gene>
    <name evidence="3" type="ORF">ALP48_04421</name>
</gene>
<dbReference type="Pfam" id="PF13561">
    <property type="entry name" value="adh_short_C2"/>
    <property type="match status" value="1"/>
</dbReference>
<evidence type="ECO:0000256" key="1">
    <source>
        <dbReference type="ARBA" id="ARBA00006484"/>
    </source>
</evidence>
<dbReference type="EMBL" id="RBTH01000384">
    <property type="protein sequence ID" value="RMT38799.1"/>
    <property type="molecule type" value="Genomic_DNA"/>
</dbReference>
<comment type="caution">
    <text evidence="3">The sequence shown here is derived from an EMBL/GenBank/DDBJ whole genome shotgun (WGS) entry which is preliminary data.</text>
</comment>
<dbReference type="PANTHER" id="PTHR43639:SF1">
    <property type="entry name" value="SHORT-CHAIN DEHYDROGENASE_REDUCTASE FAMILY PROTEIN"/>
    <property type="match status" value="1"/>
</dbReference>
<dbReference type="PRINTS" id="PR00081">
    <property type="entry name" value="GDHRDH"/>
</dbReference>